<organism evidence="1">
    <name type="scientific">bioreactor metagenome</name>
    <dbReference type="NCBI Taxonomy" id="1076179"/>
    <lineage>
        <taxon>unclassified sequences</taxon>
        <taxon>metagenomes</taxon>
        <taxon>ecological metagenomes</taxon>
    </lineage>
</organism>
<reference evidence="1" key="1">
    <citation type="submission" date="2019-08" db="EMBL/GenBank/DDBJ databases">
        <authorList>
            <person name="Kucharzyk K."/>
            <person name="Murdoch R.W."/>
            <person name="Higgins S."/>
            <person name="Loffler F."/>
        </authorList>
    </citation>
    <scope>NUCLEOTIDE SEQUENCE</scope>
</reference>
<comment type="caution">
    <text evidence="1">The sequence shown here is derived from an EMBL/GenBank/DDBJ whole genome shotgun (WGS) entry which is preliminary data.</text>
</comment>
<sequence length="113" mass="12654">MHFAAGQIKLDRRELLTQKIRCRHIAGIIAAGHNLVLRRHQFVLALLHERRDLVIASELAVLFDVAAQAAEYGVRVGQYLGHIRGEIQRAVGMHGQICPCRGRVGIYEDVGHQ</sequence>
<dbReference type="EMBL" id="VSSQ01006879">
    <property type="protein sequence ID" value="MPM34126.1"/>
    <property type="molecule type" value="Genomic_DNA"/>
</dbReference>
<proteinExistence type="predicted"/>
<accession>A0A644YZX9</accession>
<evidence type="ECO:0000313" key="1">
    <source>
        <dbReference type="EMBL" id="MPM34126.1"/>
    </source>
</evidence>
<dbReference type="AlphaFoldDB" id="A0A644YZX9"/>
<protein>
    <submittedName>
        <fullName evidence="1">Uncharacterized protein</fullName>
    </submittedName>
</protein>
<name>A0A644YZX9_9ZZZZ</name>
<gene>
    <name evidence="1" type="ORF">SDC9_80708</name>
</gene>